<gene>
    <name evidence="2" type="ordered locus">Halhy_6246</name>
</gene>
<dbReference type="RefSeq" id="WP_013768587.1">
    <property type="nucleotide sequence ID" value="NC_015510.1"/>
</dbReference>
<dbReference type="InterPro" id="IPR001466">
    <property type="entry name" value="Beta-lactam-related"/>
</dbReference>
<evidence type="ECO:0000313" key="2">
    <source>
        <dbReference type="EMBL" id="AEE54066.1"/>
    </source>
</evidence>
<feature type="domain" description="Beta-lactamase-related" evidence="1">
    <location>
        <begin position="76"/>
        <end position="383"/>
    </location>
</feature>
<dbReference type="Pfam" id="PF00144">
    <property type="entry name" value="Beta-lactamase"/>
    <property type="match status" value="1"/>
</dbReference>
<reference key="2">
    <citation type="submission" date="2011-04" db="EMBL/GenBank/DDBJ databases">
        <title>Complete sequence of chromosome of Haliscomenobacter hydrossis DSM 1100.</title>
        <authorList>
            <consortium name="US DOE Joint Genome Institute (JGI-PGF)"/>
            <person name="Lucas S."/>
            <person name="Han J."/>
            <person name="Lapidus A."/>
            <person name="Bruce D."/>
            <person name="Goodwin L."/>
            <person name="Pitluck S."/>
            <person name="Peters L."/>
            <person name="Kyrpides N."/>
            <person name="Mavromatis K."/>
            <person name="Ivanova N."/>
            <person name="Ovchinnikova G."/>
            <person name="Pagani I."/>
            <person name="Daligault H."/>
            <person name="Detter J.C."/>
            <person name="Han C."/>
            <person name="Land M."/>
            <person name="Hauser L."/>
            <person name="Markowitz V."/>
            <person name="Cheng J.-F."/>
            <person name="Hugenholtz P."/>
            <person name="Woyke T."/>
            <person name="Wu D."/>
            <person name="Verbarg S."/>
            <person name="Frueling A."/>
            <person name="Brambilla E."/>
            <person name="Klenk H.-P."/>
            <person name="Eisen J.A."/>
        </authorList>
    </citation>
    <scope>NUCLEOTIDE SEQUENCE</scope>
    <source>
        <strain>DSM 1100</strain>
    </source>
</reference>
<protein>
    <submittedName>
        <fullName evidence="2">Beta-lactamase</fullName>
    </submittedName>
</protein>
<reference evidence="2 3" key="1">
    <citation type="journal article" date="2011" name="Stand. Genomic Sci.">
        <title>Complete genome sequence of Haliscomenobacter hydrossis type strain (O).</title>
        <authorList>
            <consortium name="US DOE Joint Genome Institute (JGI-PGF)"/>
            <person name="Daligault H."/>
            <person name="Lapidus A."/>
            <person name="Zeytun A."/>
            <person name="Nolan M."/>
            <person name="Lucas S."/>
            <person name="Del Rio T.G."/>
            <person name="Tice H."/>
            <person name="Cheng J.F."/>
            <person name="Tapia R."/>
            <person name="Han C."/>
            <person name="Goodwin L."/>
            <person name="Pitluck S."/>
            <person name="Liolios K."/>
            <person name="Pagani I."/>
            <person name="Ivanova N."/>
            <person name="Huntemann M."/>
            <person name="Mavromatis K."/>
            <person name="Mikhailova N."/>
            <person name="Pati A."/>
            <person name="Chen A."/>
            <person name="Palaniappan K."/>
            <person name="Land M."/>
            <person name="Hauser L."/>
            <person name="Brambilla E.M."/>
            <person name="Rohde M."/>
            <person name="Verbarg S."/>
            <person name="Goker M."/>
            <person name="Bristow J."/>
            <person name="Eisen J.A."/>
            <person name="Markowitz V."/>
            <person name="Hugenholtz P."/>
            <person name="Kyrpides N.C."/>
            <person name="Klenk H.P."/>
            <person name="Woyke T."/>
        </authorList>
    </citation>
    <scope>NUCLEOTIDE SEQUENCE [LARGE SCALE GENOMIC DNA]</scope>
    <source>
        <strain evidence="3">ATCC 27775 / DSM 1100 / LMG 10767 / O</strain>
    </source>
</reference>
<dbReference type="AlphaFoldDB" id="F4L648"/>
<dbReference type="eggNOG" id="COG1680">
    <property type="taxonomic scope" value="Bacteria"/>
</dbReference>
<dbReference type="MEROPS" id="S12.A23"/>
<dbReference type="Gene3D" id="3.40.710.10">
    <property type="entry name" value="DD-peptidase/beta-lactamase superfamily"/>
    <property type="match status" value="1"/>
</dbReference>
<name>F4L648_HALH1</name>
<evidence type="ECO:0000259" key="1">
    <source>
        <dbReference type="Pfam" id="PF00144"/>
    </source>
</evidence>
<dbReference type="PANTHER" id="PTHR43283">
    <property type="entry name" value="BETA-LACTAMASE-RELATED"/>
    <property type="match status" value="1"/>
</dbReference>
<keyword evidence="3" id="KW-1185">Reference proteome</keyword>
<dbReference type="SUPFAM" id="SSF56601">
    <property type="entry name" value="beta-lactamase/transpeptidase-like"/>
    <property type="match status" value="1"/>
</dbReference>
<dbReference type="STRING" id="760192.Halhy_6246"/>
<accession>F4L648</accession>
<dbReference type="KEGG" id="hhy:Halhy_6246"/>
<dbReference type="HOGENOM" id="CLU_030169_0_3_10"/>
<dbReference type="EMBL" id="CP002691">
    <property type="protein sequence ID" value="AEE54066.1"/>
    <property type="molecule type" value="Genomic_DNA"/>
</dbReference>
<dbReference type="OrthoDB" id="9773047at2"/>
<dbReference type="Proteomes" id="UP000008461">
    <property type="component" value="Chromosome"/>
</dbReference>
<proteinExistence type="predicted"/>
<organism evidence="2 3">
    <name type="scientific">Haliscomenobacter hydrossis (strain ATCC 27775 / DSM 1100 / LMG 10767 / O)</name>
    <dbReference type="NCBI Taxonomy" id="760192"/>
    <lineage>
        <taxon>Bacteria</taxon>
        <taxon>Pseudomonadati</taxon>
        <taxon>Bacteroidota</taxon>
        <taxon>Saprospiria</taxon>
        <taxon>Saprospirales</taxon>
        <taxon>Haliscomenobacteraceae</taxon>
        <taxon>Haliscomenobacter</taxon>
    </lineage>
</organism>
<dbReference type="PANTHER" id="PTHR43283:SF7">
    <property type="entry name" value="BETA-LACTAMASE-RELATED DOMAIN-CONTAINING PROTEIN"/>
    <property type="match status" value="1"/>
</dbReference>
<dbReference type="InterPro" id="IPR050789">
    <property type="entry name" value="Diverse_Enzym_Activities"/>
</dbReference>
<sequence length="399" mass="45917">MRLSSHIFLTLCLFTLPSCYLLTAYKYRQFKLESLSSLRSTPLKKSDEPFAFMDGTRSKMRLQQVLDSMLAPTHTYSFLVIRNDSILYENYFGEITPETQLPSFSVAKSFVSTLVGIALDEGKIKSLDDPITTYLPELKKRDPNLEKVTIQHLLDMRSGIKSLETLKSPFSNAIKLGFGRNITRIALKSRTEKTPGEKDYKNLNTQLLGLIVERATQQKLQNYLQTKIWTPLQMESDASWNTDARKTVRAFCCINATTRDFAKFGRLYLNQGNWNGQQIVSEDWVRGCSDPEIMERYNGYKNQWWSRQSFRSFRDSTEALKFQQQSPYPSVVSGRSSRDGRSRMYRVAYRSPAFYAAGVLNQFVYVHPAKKLVIVRLGRTWGNSSFGPDAFLYWVGDQL</sequence>
<evidence type="ECO:0000313" key="3">
    <source>
        <dbReference type="Proteomes" id="UP000008461"/>
    </source>
</evidence>
<dbReference type="InterPro" id="IPR012338">
    <property type="entry name" value="Beta-lactam/transpept-like"/>
</dbReference>